<evidence type="ECO:0008006" key="7">
    <source>
        <dbReference type="Google" id="ProtNLM"/>
    </source>
</evidence>
<feature type="compositionally biased region" description="Low complexity" evidence="1">
    <location>
        <begin position="89"/>
        <end position="111"/>
    </location>
</feature>
<organism evidence="4 5">
    <name type="scientific">Paraburkholderia azotifigens</name>
    <dbReference type="NCBI Taxonomy" id="2057004"/>
    <lineage>
        <taxon>Bacteria</taxon>
        <taxon>Pseudomonadati</taxon>
        <taxon>Pseudomonadota</taxon>
        <taxon>Betaproteobacteria</taxon>
        <taxon>Burkholderiales</taxon>
        <taxon>Burkholderiaceae</taxon>
        <taxon>Paraburkholderia</taxon>
    </lineage>
</organism>
<comment type="caution">
    <text evidence="4">The sequence shown here is derived from an EMBL/GenBank/DDBJ whole genome shotgun (WGS) entry which is preliminary data.</text>
</comment>
<feature type="chain" id="PRO_5022893801" description="Transcriptional regulator" evidence="2">
    <location>
        <begin position="23"/>
        <end position="131"/>
    </location>
</feature>
<evidence type="ECO:0000313" key="5">
    <source>
        <dbReference type="Proteomes" id="UP000321776"/>
    </source>
</evidence>
<name>A0A5C6VG49_9BURK</name>
<dbReference type="RefSeq" id="WP_028370493.1">
    <property type="nucleotide sequence ID" value="NZ_JAZHFZ010000020.1"/>
</dbReference>
<accession>A0A5C6VG49</accession>
<dbReference type="Proteomes" id="UP000321776">
    <property type="component" value="Unassembled WGS sequence"/>
</dbReference>
<reference evidence="3 6" key="3">
    <citation type="submission" date="2024-01" db="EMBL/GenBank/DDBJ databases">
        <title>The diversity of rhizobia nodulating Mimosa spp. in eleven states of Brazil covering several biomes is determined by host plant, location, and edaphic factors.</title>
        <authorList>
            <person name="Rouws L."/>
            <person name="Barauna A."/>
            <person name="Beukes C."/>
            <person name="De Faria S.M."/>
            <person name="Gross E."/>
            <person name="Dos Reis Junior F.B."/>
            <person name="Simon M."/>
            <person name="Maluk M."/>
            <person name="Odee D.W."/>
            <person name="Kenicer G."/>
            <person name="Young J.P.W."/>
            <person name="Reis V.M."/>
            <person name="Zilli J."/>
            <person name="James E.K."/>
        </authorList>
    </citation>
    <scope>NUCLEOTIDE SEQUENCE [LARGE SCALE GENOMIC DNA]</scope>
    <source>
        <strain evidence="3 6">JPY530</strain>
    </source>
</reference>
<sequence length="131" mass="13398">MSLRSKVWVTVGLLCASMAAQAEYKEVWNPPEAARGAAHAHHGKAAAPHAKVAGAKHVGSAKTKTKTKPQPMAKKPHSVAVKPVHATSAKVAHAKPVQAAAKPAQIAESPAVQPGSSGNGSTPRALPPILH</sequence>
<evidence type="ECO:0000313" key="4">
    <source>
        <dbReference type="EMBL" id="TXC83486.1"/>
    </source>
</evidence>
<feature type="region of interest" description="Disordered" evidence="1">
    <location>
        <begin position="33"/>
        <end position="131"/>
    </location>
</feature>
<proteinExistence type="predicted"/>
<keyword evidence="6" id="KW-1185">Reference proteome</keyword>
<reference evidence="4" key="2">
    <citation type="submission" date="2019-08" db="EMBL/GenBank/DDBJ databases">
        <authorList>
            <person name="Im W.-T."/>
        </authorList>
    </citation>
    <scope>NUCLEOTIDE SEQUENCE</scope>
    <source>
        <strain evidence="4">NF 2-5-3</strain>
    </source>
</reference>
<evidence type="ECO:0000313" key="3">
    <source>
        <dbReference type="EMBL" id="MEM5343028.1"/>
    </source>
</evidence>
<gene>
    <name evidence="4" type="ORF">FRZ40_24135</name>
    <name evidence="3" type="ORF">V4C56_25810</name>
</gene>
<dbReference type="EMBL" id="VOQS01000003">
    <property type="protein sequence ID" value="TXC83486.1"/>
    <property type="molecule type" value="Genomic_DNA"/>
</dbReference>
<protein>
    <recommendedName>
        <fullName evidence="7">Transcriptional regulator</fullName>
    </recommendedName>
</protein>
<dbReference type="EMBL" id="JAZHGA010000020">
    <property type="protein sequence ID" value="MEM5343028.1"/>
    <property type="molecule type" value="Genomic_DNA"/>
</dbReference>
<dbReference type="AlphaFoldDB" id="A0A5C6VG49"/>
<feature type="signal peptide" evidence="2">
    <location>
        <begin position="1"/>
        <end position="22"/>
    </location>
</feature>
<dbReference type="Proteomes" id="UP001481677">
    <property type="component" value="Unassembled WGS sequence"/>
</dbReference>
<evidence type="ECO:0000256" key="2">
    <source>
        <dbReference type="SAM" id="SignalP"/>
    </source>
</evidence>
<evidence type="ECO:0000313" key="6">
    <source>
        <dbReference type="Proteomes" id="UP001481677"/>
    </source>
</evidence>
<feature type="compositionally biased region" description="Low complexity" evidence="1">
    <location>
        <begin position="45"/>
        <end position="57"/>
    </location>
</feature>
<evidence type="ECO:0000256" key="1">
    <source>
        <dbReference type="SAM" id="MobiDB-lite"/>
    </source>
</evidence>
<reference evidence="4 5" key="1">
    <citation type="journal article" date="2018" name="Int. J. Syst. Evol. Microbiol.">
        <title>Paraburkholderia azotifigens sp. nov., a nitrogen-fixing bacterium isolated from paddy soil.</title>
        <authorList>
            <person name="Choi G.M."/>
            <person name="Im W.T."/>
        </authorList>
    </citation>
    <scope>NUCLEOTIDE SEQUENCE [LARGE SCALE GENOMIC DNA]</scope>
    <source>
        <strain evidence="4 5">NF 2-5-3</strain>
    </source>
</reference>
<keyword evidence="2" id="KW-0732">Signal</keyword>